<reference evidence="2 3" key="1">
    <citation type="journal article" date="2014" name="PLoS Genet.">
        <title>Phylogenetically driven sequencing of extremely halophilic archaea reveals strategies for static and dynamic osmo-response.</title>
        <authorList>
            <person name="Becker E.A."/>
            <person name="Seitzer P.M."/>
            <person name="Tritt A."/>
            <person name="Larsen D."/>
            <person name="Krusor M."/>
            <person name="Yao A.I."/>
            <person name="Wu D."/>
            <person name="Madern D."/>
            <person name="Eisen J.A."/>
            <person name="Darling A.E."/>
            <person name="Facciotti M.T."/>
        </authorList>
    </citation>
    <scope>NUCLEOTIDE SEQUENCE [LARGE SCALE GENOMIC DNA]</scope>
    <source>
        <strain evidence="2 3">GA33</strain>
    </source>
</reference>
<dbReference type="Proteomes" id="UP000011599">
    <property type="component" value="Unassembled WGS sequence"/>
</dbReference>
<evidence type="ECO:0000313" key="2">
    <source>
        <dbReference type="EMBL" id="ELY46203.1"/>
    </source>
</evidence>
<keyword evidence="1" id="KW-0812">Transmembrane</keyword>
<keyword evidence="1" id="KW-0472">Membrane</keyword>
<dbReference type="PATRIC" id="fig|1114856.3.peg.310"/>
<feature type="transmembrane region" description="Helical" evidence="1">
    <location>
        <begin position="27"/>
        <end position="50"/>
    </location>
</feature>
<feature type="transmembrane region" description="Helical" evidence="1">
    <location>
        <begin position="62"/>
        <end position="81"/>
    </location>
</feature>
<evidence type="ECO:0000313" key="3">
    <source>
        <dbReference type="Proteomes" id="UP000011599"/>
    </source>
</evidence>
<dbReference type="eggNOG" id="arCOG03730">
    <property type="taxonomic scope" value="Archaea"/>
</dbReference>
<dbReference type="EMBL" id="AOHW01000004">
    <property type="protein sequence ID" value="ELY46203.1"/>
    <property type="molecule type" value="Genomic_DNA"/>
</dbReference>
<evidence type="ECO:0000256" key="1">
    <source>
        <dbReference type="SAM" id="Phobius"/>
    </source>
</evidence>
<organism evidence="2 3">
    <name type="scientific">Natronorubrum tibetense GA33</name>
    <dbReference type="NCBI Taxonomy" id="1114856"/>
    <lineage>
        <taxon>Archaea</taxon>
        <taxon>Methanobacteriati</taxon>
        <taxon>Methanobacteriota</taxon>
        <taxon>Stenosarchaea group</taxon>
        <taxon>Halobacteria</taxon>
        <taxon>Halobacteriales</taxon>
        <taxon>Natrialbaceae</taxon>
        <taxon>Natronorubrum</taxon>
    </lineage>
</organism>
<sequence length="129" mass="13728">MLVPTGLATGGYWLARRNVAPDVRSRVAIWVSIGIVTACGLGDWLLLYIFLEGGTNVEPLSFVTTLAAVGVATGFVAAVRVTPREIGRSLRGSCAPRFSDSPGWIRSESVVSVERERLSTPLGSRAVLV</sequence>
<accession>L9WD12</accession>
<protein>
    <submittedName>
        <fullName evidence="2">Uncharacterized protein</fullName>
    </submittedName>
</protein>
<keyword evidence="3" id="KW-1185">Reference proteome</keyword>
<keyword evidence="1" id="KW-1133">Transmembrane helix</keyword>
<proteinExistence type="predicted"/>
<dbReference type="AlphaFoldDB" id="L9WD12"/>
<name>L9WD12_9EURY</name>
<dbReference type="RefSeq" id="WP_006087966.1">
    <property type="nucleotide sequence ID" value="NZ_AOHW01000004.1"/>
</dbReference>
<comment type="caution">
    <text evidence="2">The sequence shown here is derived from an EMBL/GenBank/DDBJ whole genome shotgun (WGS) entry which is preliminary data.</text>
</comment>
<gene>
    <name evidence="2" type="ORF">C496_01511</name>
</gene>
<dbReference type="OrthoDB" id="176671at2157"/>